<keyword evidence="2" id="KW-0808">Transferase</keyword>
<evidence type="ECO:0000256" key="2">
    <source>
        <dbReference type="ARBA" id="ARBA00022679"/>
    </source>
</evidence>
<comment type="caution">
    <text evidence="6">The sequence shown here is derived from an EMBL/GenBank/DDBJ whole genome shotgun (WGS) entry which is preliminary data.</text>
</comment>
<sequence>MQSDSRPVEAVVFPGMGPFAFADVARFLLIDRKARALVARADAVLGYSLIDRYRESEGDYSEDAQLAFLVSSLALAGWAEEHLEMAPAFAAGPSFGAMAAAVHAGALGFADGVRMVSRRARCLEEYFAAHHTDLVTQSFARLPREALDEILGELTERGEWYEVSCRVDHDLAMLTVREGLLDELDRRIRSLGGLALYAMRPPLHCGIFGPLRELAEERVFAGLEFSDPAVPLVADQDGAQVRDAAGVRRMLLDGYDRPVHWPRVVDTLRAAGVRRAYVTGPDRLFGRVRRTTDAFEVVPVDGRRALRPRARSAAARTGAPAR</sequence>
<dbReference type="SUPFAM" id="SSF52151">
    <property type="entry name" value="FabD/lysophospholipase-like"/>
    <property type="match status" value="1"/>
</dbReference>
<dbReference type="InterPro" id="IPR001227">
    <property type="entry name" value="Ac_transferase_dom_sf"/>
</dbReference>
<dbReference type="InterPro" id="IPR016035">
    <property type="entry name" value="Acyl_Trfase/lysoPLipase"/>
</dbReference>
<evidence type="ECO:0000313" key="6">
    <source>
        <dbReference type="EMBL" id="GAA4970443.1"/>
    </source>
</evidence>
<name>A0ABP9HGS5_9ACTN</name>
<dbReference type="PANTHER" id="PTHR42681:SF1">
    <property type="entry name" value="MALONYL-COA-ACYL CARRIER PROTEIN TRANSACYLASE, MITOCHONDRIAL"/>
    <property type="match status" value="1"/>
</dbReference>
<comment type="catalytic activity">
    <reaction evidence="4">
        <text>holo-[ACP] + malonyl-CoA = malonyl-[ACP] + CoA</text>
        <dbReference type="Rhea" id="RHEA:41792"/>
        <dbReference type="Rhea" id="RHEA-COMP:9623"/>
        <dbReference type="Rhea" id="RHEA-COMP:9685"/>
        <dbReference type="ChEBI" id="CHEBI:57287"/>
        <dbReference type="ChEBI" id="CHEBI:57384"/>
        <dbReference type="ChEBI" id="CHEBI:64479"/>
        <dbReference type="ChEBI" id="CHEBI:78449"/>
        <dbReference type="EC" id="2.3.1.39"/>
    </reaction>
</comment>
<evidence type="ECO:0000256" key="4">
    <source>
        <dbReference type="ARBA" id="ARBA00048462"/>
    </source>
</evidence>
<evidence type="ECO:0000259" key="5">
    <source>
        <dbReference type="Pfam" id="PF21124"/>
    </source>
</evidence>
<dbReference type="EMBL" id="BAABIV010000002">
    <property type="protein sequence ID" value="GAA4970443.1"/>
    <property type="molecule type" value="Genomic_DNA"/>
</dbReference>
<proteinExistence type="predicted"/>
<dbReference type="InterPro" id="IPR049416">
    <property type="entry name" value="VinK-like_small"/>
</dbReference>
<evidence type="ECO:0000256" key="3">
    <source>
        <dbReference type="ARBA" id="ARBA00023315"/>
    </source>
</evidence>
<dbReference type="EC" id="2.3.1.39" evidence="1"/>
<dbReference type="RefSeq" id="WP_226030077.1">
    <property type="nucleotide sequence ID" value="NZ_BAABIV010000002.1"/>
</dbReference>
<feature type="domain" description="Malonyl-CoA-[acyl-carrier-protein] transacylase small" evidence="5">
    <location>
        <begin position="138"/>
        <end position="199"/>
    </location>
</feature>
<protein>
    <recommendedName>
        <fullName evidence="1">[acyl-carrier-protein] S-malonyltransferase</fullName>
        <ecNumber evidence="1">2.3.1.39</ecNumber>
    </recommendedName>
</protein>
<evidence type="ECO:0000313" key="7">
    <source>
        <dbReference type="Proteomes" id="UP001500610"/>
    </source>
</evidence>
<keyword evidence="7" id="KW-1185">Reference proteome</keyword>
<organism evidence="6 7">
    <name type="scientific">Streptomyces hyderabadensis</name>
    <dbReference type="NCBI Taxonomy" id="598549"/>
    <lineage>
        <taxon>Bacteria</taxon>
        <taxon>Bacillati</taxon>
        <taxon>Actinomycetota</taxon>
        <taxon>Actinomycetes</taxon>
        <taxon>Kitasatosporales</taxon>
        <taxon>Streptomycetaceae</taxon>
        <taxon>Streptomyces</taxon>
    </lineage>
</organism>
<dbReference type="Pfam" id="PF21124">
    <property type="entry name" value="VinK_C"/>
    <property type="match status" value="1"/>
</dbReference>
<reference evidence="7" key="1">
    <citation type="journal article" date="2019" name="Int. J. Syst. Evol. Microbiol.">
        <title>The Global Catalogue of Microorganisms (GCM) 10K type strain sequencing project: providing services to taxonomists for standard genome sequencing and annotation.</title>
        <authorList>
            <consortium name="The Broad Institute Genomics Platform"/>
            <consortium name="The Broad Institute Genome Sequencing Center for Infectious Disease"/>
            <person name="Wu L."/>
            <person name="Ma J."/>
        </authorList>
    </citation>
    <scope>NUCLEOTIDE SEQUENCE [LARGE SCALE GENOMIC DNA]</scope>
    <source>
        <strain evidence="7">JCM 17657</strain>
    </source>
</reference>
<dbReference type="Proteomes" id="UP001500610">
    <property type="component" value="Unassembled WGS sequence"/>
</dbReference>
<accession>A0ABP9HGS5</accession>
<dbReference type="PANTHER" id="PTHR42681">
    <property type="entry name" value="MALONYL-COA-ACYL CARRIER PROTEIN TRANSACYLASE, MITOCHONDRIAL"/>
    <property type="match status" value="1"/>
</dbReference>
<dbReference type="Gene3D" id="3.40.366.10">
    <property type="entry name" value="Malonyl-Coenzyme A Acyl Carrier Protein, domain 2"/>
    <property type="match status" value="1"/>
</dbReference>
<keyword evidence="3" id="KW-0012">Acyltransferase</keyword>
<gene>
    <name evidence="6" type="primary">fabD</name>
    <name evidence="6" type="ORF">GCM10023257_02930</name>
</gene>
<dbReference type="InterPro" id="IPR050858">
    <property type="entry name" value="Mal-CoA-ACP_Trans/PKS_FabD"/>
</dbReference>
<evidence type="ECO:0000256" key="1">
    <source>
        <dbReference type="ARBA" id="ARBA00013258"/>
    </source>
</evidence>